<dbReference type="EMBL" id="LAXJ01000016">
    <property type="protein sequence ID" value="KRS11923.1"/>
    <property type="molecule type" value="Genomic_DNA"/>
</dbReference>
<organism evidence="1 2">
    <name type="scientific">Roseovarius atlanticus</name>
    <dbReference type="NCBI Taxonomy" id="1641875"/>
    <lineage>
        <taxon>Bacteria</taxon>
        <taxon>Pseudomonadati</taxon>
        <taxon>Pseudomonadota</taxon>
        <taxon>Alphaproteobacteria</taxon>
        <taxon>Rhodobacterales</taxon>
        <taxon>Roseobacteraceae</taxon>
        <taxon>Roseovarius</taxon>
    </lineage>
</organism>
<proteinExistence type="predicted"/>
<gene>
    <name evidence="1" type="ORF">XM53_14075</name>
</gene>
<dbReference type="STRING" id="1641875.XM53_14075"/>
<dbReference type="PATRIC" id="fig|1641875.4.peg.616"/>
<evidence type="ECO:0000313" key="2">
    <source>
        <dbReference type="Proteomes" id="UP000051295"/>
    </source>
</evidence>
<sequence>MNEALATAELQDAVHIVERGCMNGCSRPVSMAMQGPGRATYFFNGVDPTADADDIVATLRAYLAAPHGWIEDAQPCGRLRFCLVGRVPALSCST</sequence>
<evidence type="ECO:0008006" key="3">
    <source>
        <dbReference type="Google" id="ProtNLM"/>
    </source>
</evidence>
<accession>A0A0T5NSJ5</accession>
<reference evidence="1 2" key="1">
    <citation type="submission" date="2015-04" db="EMBL/GenBank/DDBJ databases">
        <title>The draft genome sequence of Roseovarius sp.R12b.</title>
        <authorList>
            <person name="Li G."/>
            <person name="Lai Q."/>
            <person name="Shao Z."/>
            <person name="Yan P."/>
        </authorList>
    </citation>
    <scope>NUCLEOTIDE SEQUENCE [LARGE SCALE GENOMIC DNA]</scope>
    <source>
        <strain evidence="1 2">R12B</strain>
    </source>
</reference>
<dbReference type="Pfam" id="PF07845">
    <property type="entry name" value="DUF1636"/>
    <property type="match status" value="1"/>
</dbReference>
<protein>
    <recommendedName>
        <fullName evidence="3">Metal-binding protein</fullName>
    </recommendedName>
</protein>
<comment type="caution">
    <text evidence="1">The sequence shown here is derived from an EMBL/GenBank/DDBJ whole genome shotgun (WGS) entry which is preliminary data.</text>
</comment>
<dbReference type="InterPro" id="IPR012863">
    <property type="entry name" value="DUF1636"/>
</dbReference>
<evidence type="ECO:0000313" key="1">
    <source>
        <dbReference type="EMBL" id="KRS11923.1"/>
    </source>
</evidence>
<name>A0A0T5NSJ5_9RHOB</name>
<dbReference type="AlphaFoldDB" id="A0A0T5NSJ5"/>
<keyword evidence="2" id="KW-1185">Reference proteome</keyword>
<dbReference type="Proteomes" id="UP000051295">
    <property type="component" value="Unassembled WGS sequence"/>
</dbReference>